<comment type="subcellular location">
    <subcellularLocation>
        <location evidence="1">Membrane</location>
    </subcellularLocation>
</comment>
<dbReference type="InterPro" id="IPR000184">
    <property type="entry name" value="Bac_surfAg_D15"/>
</dbReference>
<organism evidence="5 6">
    <name type="scientific">Chryseosolibacter histidini</name>
    <dbReference type="NCBI Taxonomy" id="2782349"/>
    <lineage>
        <taxon>Bacteria</taxon>
        <taxon>Pseudomonadati</taxon>
        <taxon>Bacteroidota</taxon>
        <taxon>Cytophagia</taxon>
        <taxon>Cytophagales</taxon>
        <taxon>Chryseotaleaceae</taxon>
        <taxon>Chryseosolibacter</taxon>
    </lineage>
</organism>
<evidence type="ECO:0000259" key="4">
    <source>
        <dbReference type="Pfam" id="PF01103"/>
    </source>
</evidence>
<dbReference type="AlphaFoldDB" id="A0AAP2DQC6"/>
<gene>
    <name evidence="5" type="ORF">KK083_16030</name>
</gene>
<name>A0AAP2DQC6_9BACT</name>
<evidence type="ECO:0000313" key="6">
    <source>
        <dbReference type="Proteomes" id="UP001319200"/>
    </source>
</evidence>
<dbReference type="EMBL" id="JAHESF010000014">
    <property type="protein sequence ID" value="MBT1698399.1"/>
    <property type="molecule type" value="Genomic_DNA"/>
</dbReference>
<dbReference type="Proteomes" id="UP001319200">
    <property type="component" value="Unassembled WGS sequence"/>
</dbReference>
<dbReference type="GO" id="GO:0019867">
    <property type="term" value="C:outer membrane"/>
    <property type="evidence" value="ECO:0007669"/>
    <property type="project" value="InterPro"/>
</dbReference>
<accession>A0AAP2DQC6</accession>
<protein>
    <submittedName>
        <fullName evidence="5">BamA/TamA family outer membrane protein</fullName>
    </submittedName>
</protein>
<feature type="domain" description="Bacterial surface antigen (D15)" evidence="4">
    <location>
        <begin position="229"/>
        <end position="427"/>
    </location>
</feature>
<dbReference type="Pfam" id="PF01103">
    <property type="entry name" value="Omp85"/>
    <property type="match status" value="1"/>
</dbReference>
<evidence type="ECO:0000313" key="5">
    <source>
        <dbReference type="EMBL" id="MBT1698399.1"/>
    </source>
</evidence>
<proteinExistence type="predicted"/>
<reference evidence="5 6" key="1">
    <citation type="submission" date="2021-05" db="EMBL/GenBank/DDBJ databases">
        <title>A Polyphasic approach of four new species of the genus Ohtaekwangia: Ohtaekwangia histidinii sp. nov., Ohtaekwangia cretensis sp. nov., Ohtaekwangia indiensis sp. nov., Ohtaekwangia reichenbachii sp. nov. from diverse environment.</title>
        <authorList>
            <person name="Octaviana S."/>
        </authorList>
    </citation>
    <scope>NUCLEOTIDE SEQUENCE [LARGE SCALE GENOMIC DNA]</scope>
    <source>
        <strain evidence="5 6">PWU4</strain>
    </source>
</reference>
<feature type="signal peptide" evidence="3">
    <location>
        <begin position="1"/>
        <end position="19"/>
    </location>
</feature>
<dbReference type="Gene3D" id="2.40.160.50">
    <property type="entry name" value="membrane protein fhac: a member of the omp85/tpsb transporter family"/>
    <property type="match status" value="1"/>
</dbReference>
<keyword evidence="3" id="KW-0732">Signal</keyword>
<keyword evidence="6" id="KW-1185">Reference proteome</keyword>
<comment type="caution">
    <text evidence="5">The sequence shown here is derived from an EMBL/GenBank/DDBJ whole genome shotgun (WGS) entry which is preliminary data.</text>
</comment>
<keyword evidence="2" id="KW-0472">Membrane</keyword>
<evidence type="ECO:0000256" key="2">
    <source>
        <dbReference type="ARBA" id="ARBA00023136"/>
    </source>
</evidence>
<evidence type="ECO:0000256" key="1">
    <source>
        <dbReference type="ARBA" id="ARBA00004370"/>
    </source>
</evidence>
<sequence length="427" mass="48084">MQYILIFTWLTLFSFLVRAQDQTTSTSDTACVQRDLSDLIRGIMNKPPKAGDNTGSFFLIPIIGSSPATGFMVGVGLQYGFKMPGAGTRFSMVSGSVQFTSKNQKIFLLKNNIYTKNNNIFFTGDWRYLIFSQATYGLGTNAPEGGILEYQYNLSGVETSRDSLAQPLDFNFIRLYQSASFRILKRHEGFYLGVGYCLDRYTKIVDEKLRLSPGDSLITSHYAYSQHYGFNTDHYSLSTFNLNFIWDTRDNMINPYSGHYLMVTWRGGPRFLGNKNPSSFVHLEWRSFHRLSPKNPRHLIAFWLMGEFTPEGKFPYMALPATAYDQRSRSARGYSQGRFRGNNLVYGEAEYRFPISPCGGILGGVLFVNATTASNKAQSLSLFQSVKPAYGLGVRLMVDKATRTNLAIDFGFGDQSSGFYLAATETF</sequence>
<evidence type="ECO:0000256" key="3">
    <source>
        <dbReference type="SAM" id="SignalP"/>
    </source>
</evidence>
<feature type="chain" id="PRO_5042841824" evidence="3">
    <location>
        <begin position="20"/>
        <end position="427"/>
    </location>
</feature>